<name>A0AAP2AIF3_LELAM</name>
<evidence type="ECO:0000313" key="2">
    <source>
        <dbReference type="Proteomes" id="UP000653275"/>
    </source>
</evidence>
<dbReference type="EMBL" id="JAENMS010000019">
    <property type="protein sequence ID" value="MBL5937092.1"/>
    <property type="molecule type" value="Genomic_DNA"/>
</dbReference>
<protein>
    <submittedName>
        <fullName evidence="1">Uncharacterized protein</fullName>
    </submittedName>
</protein>
<gene>
    <name evidence="1" type="ORF">I7V27_21985</name>
</gene>
<reference evidence="1" key="1">
    <citation type="submission" date="2020-12" db="EMBL/GenBank/DDBJ databases">
        <title>Draft genome sequence of Enterobacter spp., Lelliottia spp. and Serratia spp. isolated from drinking water reservoirs and lakes.</title>
        <authorList>
            <person name="Reitter C."/>
            <person name="Neuhaus K."/>
            <person name="Huegler M."/>
        </authorList>
    </citation>
    <scope>NUCLEOTIDE SEQUENCE</scope>
    <source>
        <strain evidence="1">TZW15</strain>
    </source>
</reference>
<dbReference type="RefSeq" id="WP_202666541.1">
    <property type="nucleotide sequence ID" value="NZ_JAENMR010000019.1"/>
</dbReference>
<sequence length="99" mass="10868">MAQGLQCWNGSGVLVVDLTDYNIRYMGTYNVTAVSGTSSYTIAVPNMKTVGWFVHYAPATDTFNEWSAYCNNGSFTAVYTPGSSPFAGTYAFNVYKWTV</sequence>
<organism evidence="1 2">
    <name type="scientific">Lelliottia amnigena</name>
    <name type="common">Enterobacter amnigenus</name>
    <dbReference type="NCBI Taxonomy" id="61646"/>
    <lineage>
        <taxon>Bacteria</taxon>
        <taxon>Pseudomonadati</taxon>
        <taxon>Pseudomonadota</taxon>
        <taxon>Gammaproteobacteria</taxon>
        <taxon>Enterobacterales</taxon>
        <taxon>Enterobacteriaceae</taxon>
        <taxon>Lelliottia</taxon>
    </lineage>
</organism>
<evidence type="ECO:0000313" key="1">
    <source>
        <dbReference type="EMBL" id="MBL5937092.1"/>
    </source>
</evidence>
<comment type="caution">
    <text evidence="1">The sequence shown here is derived from an EMBL/GenBank/DDBJ whole genome shotgun (WGS) entry which is preliminary data.</text>
</comment>
<dbReference type="AlphaFoldDB" id="A0AAP2AIF3"/>
<proteinExistence type="predicted"/>
<accession>A0AAP2AIF3</accession>
<dbReference type="Proteomes" id="UP000653275">
    <property type="component" value="Unassembled WGS sequence"/>
</dbReference>